<evidence type="ECO:0000256" key="4">
    <source>
        <dbReference type="ARBA" id="ARBA00022737"/>
    </source>
</evidence>
<proteinExistence type="inferred from homology"/>
<evidence type="ECO:0000256" key="5">
    <source>
        <dbReference type="ARBA" id="ARBA00023125"/>
    </source>
</evidence>
<keyword evidence="13" id="KW-1185">Reference proteome</keyword>
<evidence type="ECO:0000256" key="9">
    <source>
        <dbReference type="SAM" id="MobiDB-lite"/>
    </source>
</evidence>
<reference evidence="12" key="2">
    <citation type="submission" date="2021-01" db="EMBL/GenBank/DDBJ databases">
        <authorList>
            <person name="Schikora-Tamarit M.A."/>
        </authorList>
    </citation>
    <scope>NUCLEOTIDE SEQUENCE</scope>
    <source>
        <strain evidence="12">CBS6341</strain>
    </source>
</reference>
<dbReference type="PROSITE" id="PS50090">
    <property type="entry name" value="MYB_LIKE"/>
    <property type="match status" value="2"/>
</dbReference>
<evidence type="ECO:0000256" key="1">
    <source>
        <dbReference type="ARBA" id="ARBA00010506"/>
    </source>
</evidence>
<dbReference type="PANTHER" id="PTHR45885">
    <property type="entry name" value="CELL DIVISION CYCLE 5-LIKE PROTEIN"/>
    <property type="match status" value="1"/>
</dbReference>
<feature type="domain" description="Myb-like" evidence="10">
    <location>
        <begin position="7"/>
        <end position="54"/>
    </location>
</feature>
<dbReference type="InterPro" id="IPR047240">
    <property type="entry name" value="SANT_CDC5L_II"/>
</dbReference>
<dbReference type="Pfam" id="PF00249">
    <property type="entry name" value="Myb_DNA-binding"/>
    <property type="match status" value="2"/>
</dbReference>
<dbReference type="AlphaFoldDB" id="A0A9P8PU92"/>
<comment type="similarity">
    <text evidence="1">Belongs to the CEF1 family.</text>
</comment>
<dbReference type="CDD" id="cd00167">
    <property type="entry name" value="SANT"/>
    <property type="match status" value="1"/>
</dbReference>
<feature type="domain" description="HTH myb-type" evidence="11">
    <location>
        <begin position="6"/>
        <end position="58"/>
    </location>
</feature>
<dbReference type="InterPro" id="IPR001005">
    <property type="entry name" value="SANT/Myb"/>
</dbReference>
<evidence type="ECO:0000256" key="2">
    <source>
        <dbReference type="ARBA" id="ARBA00022664"/>
    </source>
</evidence>
<dbReference type="GO" id="GO:0000398">
    <property type="term" value="P:mRNA splicing, via spliceosome"/>
    <property type="evidence" value="ECO:0007669"/>
    <property type="project" value="InterPro"/>
</dbReference>
<dbReference type="GO" id="GO:0005681">
    <property type="term" value="C:spliceosomal complex"/>
    <property type="evidence" value="ECO:0007669"/>
    <property type="project" value="UniProtKB-KW"/>
</dbReference>
<feature type="domain" description="Myb-like" evidence="10">
    <location>
        <begin position="55"/>
        <end position="104"/>
    </location>
</feature>
<dbReference type="Pfam" id="PF11831">
    <property type="entry name" value="Myb_Cef"/>
    <property type="match status" value="1"/>
</dbReference>
<evidence type="ECO:0000256" key="3">
    <source>
        <dbReference type="ARBA" id="ARBA00022728"/>
    </source>
</evidence>
<dbReference type="SUPFAM" id="SSF46689">
    <property type="entry name" value="Homeodomain-like"/>
    <property type="match status" value="1"/>
</dbReference>
<accession>A0A9P8PU92</accession>
<name>A0A9P8PU92_9ASCO</name>
<evidence type="ECO:0000313" key="13">
    <source>
        <dbReference type="Proteomes" id="UP000769528"/>
    </source>
</evidence>
<comment type="caution">
    <text evidence="12">The sequence shown here is derived from an EMBL/GenBank/DDBJ whole genome shotgun (WGS) entry which is preliminary data.</text>
</comment>
<keyword evidence="2" id="KW-0507">mRNA processing</keyword>
<dbReference type="EMBL" id="JAEUBF010000443">
    <property type="protein sequence ID" value="KAH3678431.1"/>
    <property type="molecule type" value="Genomic_DNA"/>
</dbReference>
<keyword evidence="3" id="KW-0747">Spliceosome</keyword>
<dbReference type="PROSITE" id="PS51294">
    <property type="entry name" value="HTH_MYB"/>
    <property type="match status" value="2"/>
</dbReference>
<evidence type="ECO:0000256" key="8">
    <source>
        <dbReference type="ARBA" id="ARBA00034837"/>
    </source>
</evidence>
<feature type="compositionally biased region" description="Basic and acidic residues" evidence="9">
    <location>
        <begin position="379"/>
        <end position="396"/>
    </location>
</feature>
<evidence type="ECO:0000256" key="6">
    <source>
        <dbReference type="ARBA" id="ARBA00023187"/>
    </source>
</evidence>
<evidence type="ECO:0000259" key="11">
    <source>
        <dbReference type="PROSITE" id="PS51294"/>
    </source>
</evidence>
<evidence type="ECO:0000313" key="12">
    <source>
        <dbReference type="EMBL" id="KAH3678431.1"/>
    </source>
</evidence>
<keyword evidence="7" id="KW-0539">Nucleus</keyword>
<feature type="region of interest" description="Disordered" evidence="9">
    <location>
        <begin position="260"/>
        <end position="288"/>
    </location>
</feature>
<feature type="domain" description="HTH myb-type" evidence="11">
    <location>
        <begin position="60"/>
        <end position="108"/>
    </location>
</feature>
<keyword evidence="6" id="KW-0508">mRNA splicing</keyword>
<dbReference type="FunFam" id="1.10.10.60:FF:000021">
    <property type="entry name" value="CDC5 cell division cycle 5-like"/>
    <property type="match status" value="1"/>
</dbReference>
<dbReference type="InterPro" id="IPR021786">
    <property type="entry name" value="Cdc5p/Cef1_C"/>
</dbReference>
<keyword evidence="4" id="KW-0677">Repeat</keyword>
<evidence type="ECO:0000256" key="7">
    <source>
        <dbReference type="ARBA" id="ARBA00023242"/>
    </source>
</evidence>
<dbReference type="GO" id="GO:0000974">
    <property type="term" value="C:Prp19 complex"/>
    <property type="evidence" value="ECO:0007669"/>
    <property type="project" value="InterPro"/>
</dbReference>
<keyword evidence="5" id="KW-0238">DNA-binding</keyword>
<evidence type="ECO:0000259" key="10">
    <source>
        <dbReference type="PROSITE" id="PS50090"/>
    </source>
</evidence>
<dbReference type="OrthoDB" id="1410009at2759"/>
<protein>
    <recommendedName>
        <fullName evidence="8">Pre-mRNA-splicing factor CEF1</fullName>
    </recommendedName>
</protein>
<dbReference type="InterPro" id="IPR009057">
    <property type="entry name" value="Homeodomain-like_sf"/>
</dbReference>
<dbReference type="Proteomes" id="UP000769528">
    <property type="component" value="Unassembled WGS sequence"/>
</dbReference>
<dbReference type="PANTHER" id="PTHR45885:SF1">
    <property type="entry name" value="CELL DIVISION CYCLE 5-LIKE PROTEIN"/>
    <property type="match status" value="1"/>
</dbReference>
<dbReference type="InterPro" id="IPR047242">
    <property type="entry name" value="CDC5L/Cef1"/>
</dbReference>
<reference evidence="12" key="1">
    <citation type="journal article" date="2021" name="Open Biol.">
        <title>Shared evolutionary footprints suggest mitochondrial oxidative damage underlies multiple complex I losses in fungi.</title>
        <authorList>
            <person name="Schikora-Tamarit M.A."/>
            <person name="Marcet-Houben M."/>
            <person name="Nosek J."/>
            <person name="Gabaldon T."/>
        </authorList>
    </citation>
    <scope>NUCLEOTIDE SEQUENCE</scope>
    <source>
        <strain evidence="12">CBS6341</strain>
    </source>
</reference>
<sequence length="674" mass="77182">MVPVYIKGGAWTNIEDEILKAAVTKYGLNQWARVASLLAKKTAKQCKARWQEYLDPRIIKSDWSQEEDERLLSVARLRPNQWRSIGQIIGRTAAQAIERYQSLLDDSTDVNNEFSLSGPGIETKQSIGTSKNLELGDINVNPETKVAKPDADNLDDDEKEMLAEAKARLANTRGKKATRKARERMLEESKRIALLQKRRDLKQAGITTRLKAPKKKFKNQFDYNADIPFEHFPAEGPYDVSEEVSKNNAKLDKFETQVSLSGLKDDDDKKGKKKKRSRPGQYEEEIQPTTIELDDQFKRRKLELSKPIFSNDELNEMSKKDEKEIKETLRERGAQLGKNIEKNINEQVEQIKKGHHIHSALLTTESEGGLDHYDEEADLEGKQEDNDNQPKTKTEEQIGIPTRLLSLKERLASLPKPKNDFELLIDEDDEQEIQNQAEEQVSLLIEDEGEKEREKLLRKEQDRKEALTRRSQAVQKGLPIPDITSDLKLSHATESTIDKLIDKELKTLIRSDYAKINSIGNVPLLADLDKFTLDLVNNEISKEIDQSELIQFQKSFSKVYRSKETSEDSNIVNELQILVEQSNKIERSLSKQVKGYVIRNESLYEESIRLTNELKDLDRTAASFEMLASNEDIMIQSRTDLLKEIVDLLVKGEQNAQERFLELKRASAEIAHSV</sequence>
<gene>
    <name evidence="12" type="ORF">WICMUC_001448</name>
</gene>
<organism evidence="12 13">
    <name type="scientific">Wickerhamomyces mucosus</name>
    <dbReference type="NCBI Taxonomy" id="1378264"/>
    <lineage>
        <taxon>Eukaryota</taxon>
        <taxon>Fungi</taxon>
        <taxon>Dikarya</taxon>
        <taxon>Ascomycota</taxon>
        <taxon>Saccharomycotina</taxon>
        <taxon>Saccharomycetes</taxon>
        <taxon>Phaffomycetales</taxon>
        <taxon>Wickerhamomycetaceae</taxon>
        <taxon>Wickerhamomyces</taxon>
    </lineage>
</organism>
<dbReference type="Gene3D" id="1.10.10.60">
    <property type="entry name" value="Homeodomain-like"/>
    <property type="match status" value="2"/>
</dbReference>
<dbReference type="CDD" id="cd11659">
    <property type="entry name" value="SANT_CDC5_II"/>
    <property type="match status" value="1"/>
</dbReference>
<dbReference type="GO" id="GO:0003677">
    <property type="term" value="F:DNA binding"/>
    <property type="evidence" value="ECO:0007669"/>
    <property type="project" value="UniProtKB-KW"/>
</dbReference>
<feature type="region of interest" description="Disordered" evidence="9">
    <location>
        <begin position="362"/>
        <end position="396"/>
    </location>
</feature>
<dbReference type="InterPro" id="IPR017930">
    <property type="entry name" value="Myb_dom"/>
</dbReference>
<dbReference type="SMART" id="SM00717">
    <property type="entry name" value="SANT"/>
    <property type="match status" value="2"/>
</dbReference>